<protein>
    <recommendedName>
        <fullName evidence="2">Toxin co-regulated pilus biosynthesis protein Q C-terminal domain-containing protein</fullName>
    </recommendedName>
</protein>
<comment type="caution">
    <text evidence="3">The sequence shown here is derived from an EMBL/GenBank/DDBJ whole genome shotgun (WGS) entry which is preliminary data.</text>
</comment>
<dbReference type="InterPro" id="IPR018927">
    <property type="entry name" value="Pilus_synth_Q_C"/>
</dbReference>
<evidence type="ECO:0000313" key="3">
    <source>
        <dbReference type="EMBL" id="MBU2759276.1"/>
    </source>
</evidence>
<dbReference type="Pfam" id="PF10671">
    <property type="entry name" value="TcpQ"/>
    <property type="match status" value="1"/>
</dbReference>
<keyword evidence="4" id="KW-1185">Reference proteome</keyword>
<feature type="domain" description="Toxin co-regulated pilus biosynthesis protein Q C-terminal" evidence="2">
    <location>
        <begin position="205"/>
        <end position="279"/>
    </location>
</feature>
<accession>A0ABS5ZW70</accession>
<dbReference type="Proteomes" id="UP000755654">
    <property type="component" value="Unassembled WGS sequence"/>
</dbReference>
<sequence>MRPGKDGLVWVNGVIWSILPVLAHAAALSVAPVLLESGVPTATPSPAAITSTAPKSLNLKGYAQWKSPQQTLETVGYGTASSRSSYGSGIPLKDALRLILPEGWHVYAKPGVSGAAPVTWKTQNQPWTLPLREVLRQSGLIATLNWQHMALLLRVKPVPSVPPLNTKGYAAWSNSTASGLPSNFHVGHGQQTYPASSLAGVTPVFLLNRGDLILPDLQKWAKQSGWTVVWQVPEDWQVPNTTTFSGDFQKAVSQVIQALSANGANVHAVFHIANKTVVINGAGGGE</sequence>
<dbReference type="EMBL" id="JAAOMP010000035">
    <property type="protein sequence ID" value="MBU2759276.1"/>
    <property type="molecule type" value="Genomic_DNA"/>
</dbReference>
<gene>
    <name evidence="3" type="ORF">HAP95_03685</name>
</gene>
<reference evidence="3 4" key="1">
    <citation type="journal article" date="2021" name="ISME J.">
        <title>Genomic evolution of the class Acidithiobacillia: deep-branching Proteobacteria living in extreme acidic conditions.</title>
        <authorList>
            <person name="Moya-Beltran A."/>
            <person name="Beard S."/>
            <person name="Rojas-Villalobos C."/>
            <person name="Issotta F."/>
            <person name="Gallardo Y."/>
            <person name="Ulloa R."/>
            <person name="Giaveno A."/>
            <person name="Degli Esposti M."/>
            <person name="Johnson D.B."/>
            <person name="Quatrini R."/>
        </authorList>
    </citation>
    <scope>NUCLEOTIDE SEQUENCE [LARGE SCALE GENOMIC DNA]</scope>
    <source>
        <strain evidence="3 4">RW2</strain>
    </source>
</reference>
<keyword evidence="1" id="KW-0812">Transmembrane</keyword>
<evidence type="ECO:0000256" key="1">
    <source>
        <dbReference type="SAM" id="Phobius"/>
    </source>
</evidence>
<keyword evidence="1" id="KW-0472">Membrane</keyword>
<feature type="transmembrane region" description="Helical" evidence="1">
    <location>
        <begin position="7"/>
        <end position="35"/>
    </location>
</feature>
<evidence type="ECO:0000259" key="2">
    <source>
        <dbReference type="Pfam" id="PF10671"/>
    </source>
</evidence>
<dbReference type="Gene3D" id="3.55.50.70">
    <property type="match status" value="1"/>
</dbReference>
<keyword evidence="1" id="KW-1133">Transmembrane helix</keyword>
<dbReference type="RefSeq" id="WP_215883008.1">
    <property type="nucleotide sequence ID" value="NZ_JAAOMP010000035.1"/>
</dbReference>
<proteinExistence type="predicted"/>
<organism evidence="3 4">
    <name type="scientific">Acidithiobacillus sulfurivorans</name>
    <dbReference type="NCBI Taxonomy" id="1958756"/>
    <lineage>
        <taxon>Bacteria</taxon>
        <taxon>Pseudomonadati</taxon>
        <taxon>Pseudomonadota</taxon>
        <taxon>Acidithiobacillia</taxon>
        <taxon>Acidithiobacillales</taxon>
        <taxon>Acidithiobacillaceae</taxon>
        <taxon>Acidithiobacillus</taxon>
    </lineage>
</organism>
<name>A0ABS5ZW70_9PROT</name>
<evidence type="ECO:0000313" key="4">
    <source>
        <dbReference type="Proteomes" id="UP000755654"/>
    </source>
</evidence>